<sequence length="73" mass="8278">MKPDISKAHELFLFLLQVASTASNEFEIREQLRTAGFPNPEVVSIEIVSRDPDTNQPRFRIIAQTPFEGVVHV</sequence>
<organism evidence="1 2">
    <name type="scientific">Candidatus Uhrbacteria bacterium CG10_big_fil_rev_8_21_14_0_10_50_16</name>
    <dbReference type="NCBI Taxonomy" id="1975039"/>
    <lineage>
        <taxon>Bacteria</taxon>
        <taxon>Candidatus Uhriibacteriota</taxon>
    </lineage>
</organism>
<comment type="caution">
    <text evidence="1">The sequence shown here is derived from an EMBL/GenBank/DDBJ whole genome shotgun (WGS) entry which is preliminary data.</text>
</comment>
<reference evidence="1 2" key="1">
    <citation type="submission" date="2017-09" db="EMBL/GenBank/DDBJ databases">
        <title>Depth-based differentiation of microbial function through sediment-hosted aquifers and enrichment of novel symbionts in the deep terrestrial subsurface.</title>
        <authorList>
            <person name="Probst A.J."/>
            <person name="Ladd B."/>
            <person name="Jarett J.K."/>
            <person name="Geller-Mcgrath D.E."/>
            <person name="Sieber C.M."/>
            <person name="Emerson J.B."/>
            <person name="Anantharaman K."/>
            <person name="Thomas B.C."/>
            <person name="Malmstrom R."/>
            <person name="Stieglmeier M."/>
            <person name="Klingl A."/>
            <person name="Woyke T."/>
            <person name="Ryan C.M."/>
            <person name="Banfield J.F."/>
        </authorList>
    </citation>
    <scope>NUCLEOTIDE SEQUENCE [LARGE SCALE GENOMIC DNA]</scope>
    <source>
        <strain evidence="1">CG10_big_fil_rev_8_21_14_0_10_50_16</strain>
    </source>
</reference>
<protein>
    <submittedName>
        <fullName evidence="1">Uncharacterized protein</fullName>
    </submittedName>
</protein>
<accession>A0A2H0RLM9</accession>
<evidence type="ECO:0000313" key="1">
    <source>
        <dbReference type="EMBL" id="PIR47449.1"/>
    </source>
</evidence>
<gene>
    <name evidence="1" type="ORF">COV06_03250</name>
</gene>
<dbReference type="AlphaFoldDB" id="A0A2H0RLM9"/>
<name>A0A2H0RLM9_9BACT</name>
<dbReference type="EMBL" id="PCYM01000006">
    <property type="protein sequence ID" value="PIR47449.1"/>
    <property type="molecule type" value="Genomic_DNA"/>
</dbReference>
<evidence type="ECO:0000313" key="2">
    <source>
        <dbReference type="Proteomes" id="UP000230084"/>
    </source>
</evidence>
<proteinExistence type="predicted"/>
<dbReference type="Proteomes" id="UP000230084">
    <property type="component" value="Unassembled WGS sequence"/>
</dbReference>